<feature type="transmembrane region" description="Helical" evidence="6">
    <location>
        <begin position="146"/>
        <end position="165"/>
    </location>
</feature>
<keyword evidence="5" id="KW-0175">Coiled coil</keyword>
<feature type="transmembrane region" description="Helical" evidence="6">
    <location>
        <begin position="93"/>
        <end position="110"/>
    </location>
</feature>
<comment type="caution">
    <text evidence="8">The sequence shown here is derived from an EMBL/GenBank/DDBJ whole genome shotgun (WGS) entry which is preliminary data.</text>
</comment>
<organism evidence="8 9">
    <name type="scientific">Bacillus yunxiaonensis</name>
    <dbReference type="NCBI Taxonomy" id="3127665"/>
    <lineage>
        <taxon>Bacteria</taxon>
        <taxon>Bacillati</taxon>
        <taxon>Bacillota</taxon>
        <taxon>Bacilli</taxon>
        <taxon>Bacillales</taxon>
        <taxon>Bacillaceae</taxon>
        <taxon>Bacillus</taxon>
    </lineage>
</organism>
<comment type="subcellular location">
    <subcellularLocation>
        <location evidence="1">Membrane</location>
        <topology evidence="1">Multi-pass membrane protein</topology>
    </subcellularLocation>
</comment>
<dbReference type="RefSeq" id="WP_336480289.1">
    <property type="nucleotide sequence ID" value="NZ_JBAWSV010000001.1"/>
</dbReference>
<evidence type="ECO:0000259" key="7">
    <source>
        <dbReference type="Pfam" id="PF13515"/>
    </source>
</evidence>
<name>A0ABU8FPG7_9BACI</name>
<feature type="transmembrane region" description="Helical" evidence="6">
    <location>
        <begin position="21"/>
        <end position="38"/>
    </location>
</feature>
<sequence length="355" mass="40811">MQKKTGKQKTGKQKTGLRKGLILITKIALASGLSWELAKMLGSKHPYLAPLTVILSMQETVQHSATYAFYRIIGTIFGISITVFIVSHLEVNGWTIGLLLLGGMLIPVILRVHKTIIHQVALTILLVFVFVHKTSYYVSDRIRDTIVGALIAIIIHMLIFPPNYVKEARWTLNQFGCHLVQLFAKTAHWVNTNCDPVKGQDLRKNITNLLQELHQVQEDFKLAEKSLKLNPFIKNKKQILKQNEQFLLQLKTGYIYISNILNTFNDWSKTDVISKVDQQQWAIQLQMLGRYIEKQLNVSLEKHQNSKSFKFTLDLLDLSSISVQINISPELEPYRYQLSLYNDTLKLIQELRKEQ</sequence>
<evidence type="ECO:0000256" key="5">
    <source>
        <dbReference type="SAM" id="Coils"/>
    </source>
</evidence>
<dbReference type="Proteomes" id="UP001367922">
    <property type="component" value="Unassembled WGS sequence"/>
</dbReference>
<accession>A0ABU8FPG7</accession>
<dbReference type="EMBL" id="JBAWSV010000001">
    <property type="protein sequence ID" value="MEI4827866.1"/>
    <property type="molecule type" value="Genomic_DNA"/>
</dbReference>
<proteinExistence type="predicted"/>
<evidence type="ECO:0000256" key="3">
    <source>
        <dbReference type="ARBA" id="ARBA00022989"/>
    </source>
</evidence>
<keyword evidence="4 6" id="KW-0472">Membrane</keyword>
<keyword evidence="3 6" id="KW-1133">Transmembrane helix</keyword>
<evidence type="ECO:0000256" key="1">
    <source>
        <dbReference type="ARBA" id="ARBA00004141"/>
    </source>
</evidence>
<evidence type="ECO:0000256" key="6">
    <source>
        <dbReference type="SAM" id="Phobius"/>
    </source>
</evidence>
<evidence type="ECO:0000256" key="2">
    <source>
        <dbReference type="ARBA" id="ARBA00022692"/>
    </source>
</evidence>
<feature type="transmembrane region" description="Helical" evidence="6">
    <location>
        <begin position="116"/>
        <end position="134"/>
    </location>
</feature>
<reference evidence="8 9" key="1">
    <citation type="submission" date="2024-01" db="EMBL/GenBank/DDBJ databases">
        <title>Seven novel Bacillus-like species.</title>
        <authorList>
            <person name="Liu G."/>
        </authorList>
    </citation>
    <scope>NUCLEOTIDE SEQUENCE [LARGE SCALE GENOMIC DNA]</scope>
    <source>
        <strain evidence="8 9">FJAT-53711</strain>
    </source>
</reference>
<evidence type="ECO:0000256" key="4">
    <source>
        <dbReference type="ARBA" id="ARBA00023136"/>
    </source>
</evidence>
<feature type="transmembrane region" description="Helical" evidence="6">
    <location>
        <begin position="67"/>
        <end position="86"/>
    </location>
</feature>
<keyword evidence="9" id="KW-1185">Reference proteome</keyword>
<evidence type="ECO:0000313" key="8">
    <source>
        <dbReference type="EMBL" id="MEI4827866.1"/>
    </source>
</evidence>
<feature type="domain" description="Integral membrane bound transporter" evidence="7">
    <location>
        <begin position="34"/>
        <end position="155"/>
    </location>
</feature>
<dbReference type="InterPro" id="IPR049453">
    <property type="entry name" value="Memb_transporter_dom"/>
</dbReference>
<protein>
    <submittedName>
        <fullName evidence="8">FUSC family protein</fullName>
    </submittedName>
</protein>
<keyword evidence="2 6" id="KW-0812">Transmembrane</keyword>
<gene>
    <name evidence="8" type="ORF">WAX78_00055</name>
</gene>
<evidence type="ECO:0000313" key="9">
    <source>
        <dbReference type="Proteomes" id="UP001367922"/>
    </source>
</evidence>
<dbReference type="Pfam" id="PF13515">
    <property type="entry name" value="FUSC_2"/>
    <property type="match status" value="1"/>
</dbReference>
<feature type="coiled-coil region" evidence="5">
    <location>
        <begin position="199"/>
        <end position="226"/>
    </location>
</feature>